<sequence>MTHSSALPLKRAPSGPAPDWRPEVPGMDELLLQRLQDGFAADGFRMEVERTGDHAVVTVTPDGGDDCLIPKATLTGYLRNALDLDAARIEVRYPEGAE</sequence>
<protein>
    <submittedName>
        <fullName evidence="2">Uncharacterized protein</fullName>
    </submittedName>
</protein>
<keyword evidence="3" id="KW-1185">Reference proteome</keyword>
<organism evidence="2 3">
    <name type="scientific">Georgenia halophila</name>
    <dbReference type="NCBI Taxonomy" id="620889"/>
    <lineage>
        <taxon>Bacteria</taxon>
        <taxon>Bacillati</taxon>
        <taxon>Actinomycetota</taxon>
        <taxon>Actinomycetes</taxon>
        <taxon>Micrococcales</taxon>
        <taxon>Bogoriellaceae</taxon>
        <taxon>Georgenia</taxon>
    </lineage>
</organism>
<gene>
    <name evidence="2" type="ORF">GCM10023169_02360</name>
</gene>
<name>A0ABP8KT25_9MICO</name>
<evidence type="ECO:0000313" key="2">
    <source>
        <dbReference type="EMBL" id="GAA4415735.1"/>
    </source>
</evidence>
<evidence type="ECO:0000256" key="1">
    <source>
        <dbReference type="SAM" id="MobiDB-lite"/>
    </source>
</evidence>
<comment type="caution">
    <text evidence="2">The sequence shown here is derived from an EMBL/GenBank/DDBJ whole genome shotgun (WGS) entry which is preliminary data.</text>
</comment>
<evidence type="ECO:0000313" key="3">
    <source>
        <dbReference type="Proteomes" id="UP001500622"/>
    </source>
</evidence>
<proteinExistence type="predicted"/>
<dbReference type="EMBL" id="BAABGN010000001">
    <property type="protein sequence ID" value="GAA4415735.1"/>
    <property type="molecule type" value="Genomic_DNA"/>
</dbReference>
<reference evidence="3" key="1">
    <citation type="journal article" date="2019" name="Int. J. Syst. Evol. Microbiol.">
        <title>The Global Catalogue of Microorganisms (GCM) 10K type strain sequencing project: providing services to taxonomists for standard genome sequencing and annotation.</title>
        <authorList>
            <consortium name="The Broad Institute Genomics Platform"/>
            <consortium name="The Broad Institute Genome Sequencing Center for Infectious Disease"/>
            <person name="Wu L."/>
            <person name="Ma J."/>
        </authorList>
    </citation>
    <scope>NUCLEOTIDE SEQUENCE [LARGE SCALE GENOMIC DNA]</scope>
    <source>
        <strain evidence="3">JCM 17810</strain>
    </source>
</reference>
<feature type="region of interest" description="Disordered" evidence="1">
    <location>
        <begin position="1"/>
        <end position="25"/>
    </location>
</feature>
<dbReference type="Proteomes" id="UP001500622">
    <property type="component" value="Unassembled WGS sequence"/>
</dbReference>
<accession>A0ABP8KT25</accession>